<comment type="similarity">
    <text evidence="2 9">Belongs to the FliQ/MopD/SpaQ family.</text>
</comment>
<proteinExistence type="inferred from homology"/>
<dbReference type="PANTHER" id="PTHR34040">
    <property type="entry name" value="FLAGELLAR BIOSYNTHETIC PROTEIN FLIQ"/>
    <property type="match status" value="1"/>
</dbReference>
<evidence type="ECO:0000313" key="11">
    <source>
        <dbReference type="Proteomes" id="UP000276770"/>
    </source>
</evidence>
<comment type="caution">
    <text evidence="10">The sequence shown here is derived from an EMBL/GenBank/DDBJ whole genome shotgun (WGS) entry which is preliminary data.</text>
</comment>
<comment type="function">
    <text evidence="9">Role in flagellar biosynthesis.</text>
</comment>
<sequence>MSEEMVISIAEKGIYTTLIITGPLLLLALVVGLAVSIFQATTQIQEQTLAFIPKIVAVLVGIVFFGPWMLSHLLSFATDIFSNLNRFVG</sequence>
<dbReference type="InterPro" id="IPR006305">
    <property type="entry name" value="FliQ"/>
</dbReference>
<gene>
    <name evidence="9 10" type="primary">fliQ</name>
    <name evidence="10" type="ORF">D9X91_08890</name>
</gene>
<dbReference type="RefSeq" id="WP_121680257.1">
    <property type="nucleotide sequence ID" value="NZ_RCVZ01000005.1"/>
</dbReference>
<keyword evidence="11" id="KW-1185">Reference proteome</keyword>
<evidence type="ECO:0000256" key="6">
    <source>
        <dbReference type="ARBA" id="ARBA00022989"/>
    </source>
</evidence>
<dbReference type="NCBIfam" id="TIGR01402">
    <property type="entry name" value="fliQ"/>
    <property type="match status" value="1"/>
</dbReference>
<dbReference type="OrthoDB" id="9806440at2"/>
<accession>A0A3L7K191</accession>
<dbReference type="EMBL" id="RCVZ01000005">
    <property type="protein sequence ID" value="RLQ95731.1"/>
    <property type="molecule type" value="Genomic_DNA"/>
</dbReference>
<keyword evidence="7 9" id="KW-0472">Membrane</keyword>
<reference evidence="10 11" key="1">
    <citation type="submission" date="2018-10" db="EMBL/GenBank/DDBJ databases">
        <title>Falsibacillus sp. genome draft.</title>
        <authorList>
            <person name="Shi S."/>
        </authorList>
    </citation>
    <scope>NUCLEOTIDE SEQUENCE [LARGE SCALE GENOMIC DNA]</scope>
    <source>
        <strain evidence="10 11">GY 10110</strain>
    </source>
</reference>
<dbReference type="GO" id="GO:0044780">
    <property type="term" value="P:bacterial-type flagellum assembly"/>
    <property type="evidence" value="ECO:0007669"/>
    <property type="project" value="InterPro"/>
</dbReference>
<organism evidence="10 11">
    <name type="scientific">Falsibacillus albus</name>
    <dbReference type="NCBI Taxonomy" id="2478915"/>
    <lineage>
        <taxon>Bacteria</taxon>
        <taxon>Bacillati</taxon>
        <taxon>Bacillota</taxon>
        <taxon>Bacilli</taxon>
        <taxon>Bacillales</taxon>
        <taxon>Bacillaceae</taxon>
        <taxon>Falsibacillus</taxon>
    </lineage>
</organism>
<dbReference type="Pfam" id="PF01313">
    <property type="entry name" value="Bac_export_3"/>
    <property type="match status" value="1"/>
</dbReference>
<evidence type="ECO:0000256" key="7">
    <source>
        <dbReference type="ARBA" id="ARBA00023136"/>
    </source>
</evidence>
<dbReference type="PRINTS" id="PR00952">
    <property type="entry name" value="TYPE3IMQPROT"/>
</dbReference>
<name>A0A3L7K191_9BACI</name>
<feature type="transmembrane region" description="Helical" evidence="9">
    <location>
        <begin position="50"/>
        <end position="70"/>
    </location>
</feature>
<evidence type="ECO:0000256" key="2">
    <source>
        <dbReference type="ARBA" id="ARBA00006156"/>
    </source>
</evidence>
<evidence type="ECO:0000256" key="3">
    <source>
        <dbReference type="ARBA" id="ARBA00021718"/>
    </source>
</evidence>
<evidence type="ECO:0000256" key="5">
    <source>
        <dbReference type="ARBA" id="ARBA00022692"/>
    </source>
</evidence>
<evidence type="ECO:0000256" key="9">
    <source>
        <dbReference type="RuleBase" id="RU364090"/>
    </source>
</evidence>
<keyword evidence="10" id="KW-0966">Cell projection</keyword>
<keyword evidence="4 9" id="KW-1003">Cell membrane</keyword>
<dbReference type="InterPro" id="IPR002191">
    <property type="entry name" value="Bac_export_3"/>
</dbReference>
<keyword evidence="8 9" id="KW-0975">Bacterial flagellum</keyword>
<evidence type="ECO:0000256" key="8">
    <source>
        <dbReference type="ARBA" id="ARBA00023143"/>
    </source>
</evidence>
<dbReference type="Proteomes" id="UP000276770">
    <property type="component" value="Unassembled WGS sequence"/>
</dbReference>
<keyword evidence="5 9" id="KW-0812">Transmembrane</keyword>
<dbReference type="GO" id="GO:0009425">
    <property type="term" value="C:bacterial-type flagellum basal body"/>
    <property type="evidence" value="ECO:0007669"/>
    <property type="project" value="UniProtKB-SubCell"/>
</dbReference>
<comment type="subcellular location">
    <subcellularLocation>
        <location evidence="1 9">Cell membrane</location>
        <topology evidence="1">Multi-pass membrane protein</topology>
    </subcellularLocation>
    <subcellularLocation>
        <location evidence="9">Bacterial flagellum basal body</location>
    </subcellularLocation>
</comment>
<dbReference type="PANTHER" id="PTHR34040:SF2">
    <property type="entry name" value="FLAGELLAR BIOSYNTHETIC PROTEIN FLIQ"/>
    <property type="match status" value="1"/>
</dbReference>
<evidence type="ECO:0000256" key="1">
    <source>
        <dbReference type="ARBA" id="ARBA00004651"/>
    </source>
</evidence>
<dbReference type="GO" id="GO:0005886">
    <property type="term" value="C:plasma membrane"/>
    <property type="evidence" value="ECO:0007669"/>
    <property type="project" value="UniProtKB-SubCell"/>
</dbReference>
<keyword evidence="10" id="KW-0969">Cilium</keyword>
<evidence type="ECO:0000256" key="4">
    <source>
        <dbReference type="ARBA" id="ARBA00022475"/>
    </source>
</evidence>
<keyword evidence="10" id="KW-0282">Flagellum</keyword>
<keyword evidence="6 9" id="KW-1133">Transmembrane helix</keyword>
<evidence type="ECO:0000313" key="10">
    <source>
        <dbReference type="EMBL" id="RLQ95731.1"/>
    </source>
</evidence>
<dbReference type="AlphaFoldDB" id="A0A3L7K191"/>
<protein>
    <recommendedName>
        <fullName evidence="3 9">Flagellar biosynthetic protein FliQ</fullName>
    </recommendedName>
</protein>
<dbReference type="PIRSF" id="PIRSF004669">
    <property type="entry name" value="FliQ"/>
    <property type="match status" value="1"/>
</dbReference>
<dbReference type="GO" id="GO:0009306">
    <property type="term" value="P:protein secretion"/>
    <property type="evidence" value="ECO:0007669"/>
    <property type="project" value="InterPro"/>
</dbReference>
<feature type="transmembrane region" description="Helical" evidence="9">
    <location>
        <begin position="14"/>
        <end position="38"/>
    </location>
</feature>